<dbReference type="AlphaFoldDB" id="A0A2T3W9U3"/>
<sequence>MPQTAEALHELGKQSRPPADSAVQTAVDLGRTCTGLDCSDPETGQMAFGPGPPAQVENLRASPNRSIFPGGIMEPQIFNQNELNSRFALRVNQDQDRLALARLLQDDELTVSEPFSPHGLHEYRGQVTVRGEAVDLKFHHKGQSRGGGLSALRSGPSTSPEIVRLLRQIIVRNAKSADLGITASRPPFDRQPSRLGIRVGAGRTSGGASGKGKPYQLTVGYLGEQHFVNFLAQEASELEVEWLNQEREQGLPYDVRVGGRLAVDVKATQTERDHVLLTPAERLFRETWGLHHAIALVTLRTDPTAPPAAVDLYTGPSLTRTTLAQLRFLLAGLPPVPGGFESAVAPSSEATGEPFNSSPVDLFQLYPLFKPGTYRSGEGQDILSFSSDGSWSRKSPSVNRSGRYAMVGRQIHLQDHTFLQGAAEERLFAGRTHTHWVLTDVHGAAYYSDEVGNVSID</sequence>
<evidence type="ECO:0000256" key="1">
    <source>
        <dbReference type="SAM" id="MobiDB-lite"/>
    </source>
</evidence>
<gene>
    <name evidence="3" type="ORF">C8263_07395</name>
</gene>
<feature type="region of interest" description="Disordered" evidence="1">
    <location>
        <begin position="1"/>
        <end position="20"/>
    </location>
</feature>
<dbReference type="Proteomes" id="UP000240317">
    <property type="component" value="Unassembled WGS sequence"/>
</dbReference>
<comment type="caution">
    <text evidence="3">The sequence shown here is derived from an EMBL/GenBank/DDBJ whole genome shotgun (WGS) entry which is preliminary data.</text>
</comment>
<feature type="domain" description="Protein NO VEIN C-terminal" evidence="2">
    <location>
        <begin position="223"/>
        <end position="298"/>
    </location>
</feature>
<accession>A0A2T3W9U3</accession>
<reference evidence="3 4" key="1">
    <citation type="submission" date="2018-03" db="EMBL/GenBank/DDBJ databases">
        <title>Draft genome of Deinococcus sp. OD32.</title>
        <authorList>
            <person name="Wang X.-P."/>
            <person name="Du Z.-J."/>
        </authorList>
    </citation>
    <scope>NUCLEOTIDE SEQUENCE [LARGE SCALE GENOMIC DNA]</scope>
    <source>
        <strain evidence="3 4">OD32</strain>
    </source>
</reference>
<evidence type="ECO:0000259" key="2">
    <source>
        <dbReference type="Pfam" id="PF13020"/>
    </source>
</evidence>
<name>A0A2T3W9U3_9DEIO</name>
<dbReference type="Pfam" id="PF13020">
    <property type="entry name" value="NOV_C"/>
    <property type="match status" value="1"/>
</dbReference>
<evidence type="ECO:0000313" key="3">
    <source>
        <dbReference type="EMBL" id="PTA68607.1"/>
    </source>
</evidence>
<dbReference type="EMBL" id="PYSV01000005">
    <property type="protein sequence ID" value="PTA68607.1"/>
    <property type="molecule type" value="Genomic_DNA"/>
</dbReference>
<keyword evidence="4" id="KW-1185">Reference proteome</keyword>
<organism evidence="3 4">
    <name type="scientific">Deinococcus arcticus</name>
    <dbReference type="NCBI Taxonomy" id="2136176"/>
    <lineage>
        <taxon>Bacteria</taxon>
        <taxon>Thermotogati</taxon>
        <taxon>Deinococcota</taxon>
        <taxon>Deinococci</taxon>
        <taxon>Deinococcales</taxon>
        <taxon>Deinococcaceae</taxon>
        <taxon>Deinococcus</taxon>
    </lineage>
</organism>
<protein>
    <recommendedName>
        <fullName evidence="2">Protein NO VEIN C-terminal domain-containing protein</fullName>
    </recommendedName>
</protein>
<dbReference type="InterPro" id="IPR024975">
    <property type="entry name" value="NOV_C"/>
</dbReference>
<evidence type="ECO:0000313" key="4">
    <source>
        <dbReference type="Proteomes" id="UP000240317"/>
    </source>
</evidence>
<proteinExistence type="predicted"/>